<keyword evidence="2" id="KW-1185">Reference proteome</keyword>
<dbReference type="Proteomes" id="UP001243375">
    <property type="component" value="Unassembled WGS sequence"/>
</dbReference>
<sequence length="1429" mass="153267">MDLPQNRRPRPSLAIFDPLASIDITLLPPIPSTPPSVSPSSGHARYFLLDSTPLAIPHGRQIGGTGLASFLPDTNTIIQKPGKLVDIVTPMPIVGRTLHSSATRPRDVVPPSGGDDRVDTVSAVRSVDMILEEEEEEEQPQTMNQCSNEYVVGIQDDPLHSRKTAGLLEREGDDQVRITPIQEEELYSETPTTALRFPERRDTASLDSGDRFLSLSPSRSSSTTQEAVAAAPQVETTLGVASEPVPASPQKTMHTPLRVQQVKNDVNDNPYALPQASPQANEIYTANSDTPVPTPSASTRASNSEGDTSRFPALCSHPDRGDKKAGGTTTSVMTVDLMDEDQSFMEAMMMGNSFSPSSSPSANDDTVIILSGAGVEVHSPQRMAAGGGDIEATSMMGRWKGEGRAMDLPTTTDSSSSIVRSTHGEEQRMPDSGVRTNGGATGDGKTSVNGFGSVLAGMAEYEATITRPHPIVDNDQNANDAEERRNSGHLTENSMRLGVNNGVTVMVSKASDSPSSLATLDSRQAHKERHSSLMATTSRLDNGLLAVHRQPLTTAAGEEGDISTIFPSSPSIKRYMNTQRAEERARTHVRSRSTVPGSSLFRSHLDDADTSRLDMVDLSDLRKPTQIDGAGRNVAEESVAFLDTSMMVHQPRRPRQHQHRERELDRSTIYPSSPAVKRNMEQCSMTVDLLRDDIGLGDLGTMDSRLEQSVMMSSLETRNGTRSEMLAPLVENRYLATTASSSGSRSTTRPTATSSTHDTDGDTWKPTKDDDKVDTGDQTLDIGALIKKTSRKLASDMRIADSTISGSDFLGLGDSRSGNGGSRGERPEMSMLLDIESPFKPRAREGDSRFDVREGRRADETTFAPVVKVDEESYYDLLGDDNTFMKEVGDVTVGGETLMISPVKGNILPPALLNRAPPAASSHPAARSNFQFKVPELPRGFSPSRSSGSNSAAHKTSPSTSPVRQSRALPETSRRLSPVRATPTSDAYSLPPVTPARLDRIDKASTTRKFVPTSTKTTATPRSTAGSEYRRPTVPDHSSVGLLPPRTPLAERGYGPQSAKKTSTSSVTSVLHETHGRAINTRDPTKLVDLPKSGTTIKRSATLNDFTPVKNRETQVESTVAAKRYPVDHARTRTDASSLSRNHLASTSSGVHKRPTTVSTSPSRIGRMPNPTTATATSRPSQIRLPGQGLRQVSGQQEAENPDARSRKQAMSPDKLIKGTSLPRTEGIARRPSPPRMRTGFRPTPTQREGSTLMPERSTDRQKVAIPSRSQSSVALAAASRSGSSTSIATARSSGLPPRSSASSSSNQSRVSSQPAPRFPLNAGARIPAASAASLAGKTTTGLPRPTGGVRPNTNQIGSSATSIVRPGSTASNISNGRVAAPLAARPSTTTTSSTYRRTGIVTNQGLVAPKREITDVPTRIERPRQQAR</sequence>
<proteinExistence type="predicted"/>
<protein>
    <submittedName>
        <fullName evidence="1">Uncharacterized protein</fullName>
    </submittedName>
</protein>
<reference evidence="1" key="1">
    <citation type="submission" date="2023-04" db="EMBL/GenBank/DDBJ databases">
        <title>Draft Genome sequencing of Naganishia species isolated from polar environments using Oxford Nanopore Technology.</title>
        <authorList>
            <person name="Leo P."/>
            <person name="Venkateswaran K."/>
        </authorList>
    </citation>
    <scope>NUCLEOTIDE SEQUENCE</scope>
    <source>
        <strain evidence="1">MNA-CCFEE 5425</strain>
    </source>
</reference>
<comment type="caution">
    <text evidence="1">The sequence shown here is derived from an EMBL/GenBank/DDBJ whole genome shotgun (WGS) entry which is preliminary data.</text>
</comment>
<dbReference type="EMBL" id="JASBWU010000002">
    <property type="protein sequence ID" value="KAJ9123885.1"/>
    <property type="molecule type" value="Genomic_DNA"/>
</dbReference>
<evidence type="ECO:0000313" key="2">
    <source>
        <dbReference type="Proteomes" id="UP001243375"/>
    </source>
</evidence>
<name>A0ACC2XKH8_9TREE</name>
<organism evidence="1 2">
    <name type="scientific">Naganishia vaughanmartiniae</name>
    <dbReference type="NCBI Taxonomy" id="1424756"/>
    <lineage>
        <taxon>Eukaryota</taxon>
        <taxon>Fungi</taxon>
        <taxon>Dikarya</taxon>
        <taxon>Basidiomycota</taxon>
        <taxon>Agaricomycotina</taxon>
        <taxon>Tremellomycetes</taxon>
        <taxon>Filobasidiales</taxon>
        <taxon>Filobasidiaceae</taxon>
        <taxon>Naganishia</taxon>
    </lineage>
</organism>
<evidence type="ECO:0000313" key="1">
    <source>
        <dbReference type="EMBL" id="KAJ9123885.1"/>
    </source>
</evidence>
<accession>A0ACC2XKH8</accession>
<gene>
    <name evidence="1" type="ORF">QFC22_000673</name>
</gene>